<evidence type="ECO:0000313" key="3">
    <source>
        <dbReference type="Proteomes" id="UP000655208"/>
    </source>
</evidence>
<reference evidence="2" key="1">
    <citation type="journal article" date="2014" name="Int. J. Syst. Evol. Microbiol.">
        <title>Complete genome sequence of Corynebacterium casei LMG S-19264T (=DSM 44701T), isolated from a smear-ripened cheese.</title>
        <authorList>
            <consortium name="US DOE Joint Genome Institute (JGI-PGF)"/>
            <person name="Walter F."/>
            <person name="Albersmeier A."/>
            <person name="Kalinowski J."/>
            <person name="Ruckert C."/>
        </authorList>
    </citation>
    <scope>NUCLEOTIDE SEQUENCE</scope>
    <source>
        <strain evidence="2">CGMCC 4.7308</strain>
    </source>
</reference>
<comment type="caution">
    <text evidence="2">The sequence shown here is derived from an EMBL/GenBank/DDBJ whole genome shotgun (WGS) entry which is preliminary data.</text>
</comment>
<feature type="region of interest" description="Disordered" evidence="1">
    <location>
        <begin position="36"/>
        <end position="101"/>
    </location>
</feature>
<evidence type="ECO:0000313" key="2">
    <source>
        <dbReference type="EMBL" id="GGM10208.1"/>
    </source>
</evidence>
<evidence type="ECO:0000256" key="1">
    <source>
        <dbReference type="SAM" id="MobiDB-lite"/>
    </source>
</evidence>
<feature type="region of interest" description="Disordered" evidence="1">
    <location>
        <begin position="1"/>
        <end position="23"/>
    </location>
</feature>
<organism evidence="2 3">
    <name type="scientific">Nakamurella endophytica</name>
    <dbReference type="NCBI Taxonomy" id="1748367"/>
    <lineage>
        <taxon>Bacteria</taxon>
        <taxon>Bacillati</taxon>
        <taxon>Actinomycetota</taxon>
        <taxon>Actinomycetes</taxon>
        <taxon>Nakamurellales</taxon>
        <taxon>Nakamurellaceae</taxon>
        <taxon>Nakamurella</taxon>
    </lineage>
</organism>
<keyword evidence="3" id="KW-1185">Reference proteome</keyword>
<proteinExistence type="predicted"/>
<sequence>MHVTTLRRILRPTPPEHQRADVRTSTAHAVLAVTVDNPDNAGSAGAHVRSRTPTPPTRTERTPPVDGTGQPLSSNHPGTGHTDTDTGVSDRDLPPPGGAGHYMYSMSVPERASRGSMKEAVGVHIKLTPELYAQFDRAAAERGISKRALLTAALERELSDPSIDKPQETLYDVAS</sequence>
<evidence type="ECO:0008006" key="4">
    <source>
        <dbReference type="Google" id="ProtNLM"/>
    </source>
</evidence>
<name>A0A917WKI2_9ACTN</name>
<dbReference type="Proteomes" id="UP000655208">
    <property type="component" value="Unassembled WGS sequence"/>
</dbReference>
<protein>
    <recommendedName>
        <fullName evidence="4">Ribbon-helix-helix protein, CopG family</fullName>
    </recommendedName>
</protein>
<dbReference type="AlphaFoldDB" id="A0A917WKI2"/>
<reference evidence="2" key="2">
    <citation type="submission" date="2020-09" db="EMBL/GenBank/DDBJ databases">
        <authorList>
            <person name="Sun Q."/>
            <person name="Zhou Y."/>
        </authorList>
    </citation>
    <scope>NUCLEOTIDE SEQUENCE</scope>
    <source>
        <strain evidence="2">CGMCC 4.7308</strain>
    </source>
</reference>
<feature type="compositionally biased region" description="Basic and acidic residues" evidence="1">
    <location>
        <begin position="82"/>
        <end position="93"/>
    </location>
</feature>
<gene>
    <name evidence="2" type="ORF">GCM10011594_32630</name>
</gene>
<accession>A0A917WKI2</accession>
<dbReference type="EMBL" id="BMNA01000007">
    <property type="protein sequence ID" value="GGM10208.1"/>
    <property type="molecule type" value="Genomic_DNA"/>
</dbReference>
<dbReference type="CDD" id="cd21631">
    <property type="entry name" value="RHH_CopG_NikR-like"/>
    <property type="match status" value="1"/>
</dbReference>